<feature type="region of interest" description="Disordered" evidence="1">
    <location>
        <begin position="569"/>
        <end position="589"/>
    </location>
</feature>
<evidence type="ECO:0000313" key="3">
    <source>
        <dbReference type="Proteomes" id="UP000826775"/>
    </source>
</evidence>
<keyword evidence="3" id="KW-1185">Reference proteome</keyword>
<sequence>MDKSRFKHGSYLLGTPGRTVRTPLLKTIKTLSLAIAGCLSLSPLDATEVEVQNMINSVSGILGGTYTTPGGTAGIYGLTSATSTSVSDIQTSPFIGSSGVINDPQITQYNLYGAGGLFGQISSSTGYDFLGNYANIYPTAQGVFNINSLLGELGSSARYAYNYRTTFSGVAADHNIGNIQSGNTSTVTNTANVANPYFSVNGSTGAVTGNLNSSLIASGKVPALADSTLTNLYTNIKTLTNQLNINTQSNTLNMSPSVINAFNTTISSTGSAFLNALAPTSTSSLSSDLNTLNSLLFAAPDSAAANKAILTSAGSGAEQYAYTHGSLQALGNLNTINSLVGGLVSTTTTGGTTTYSLNTNYTNASLALAQNVGNVNSTPMSVIQGINYIANNTLNSSSLSAVITELEKLYPSNGSLVPTEAQILSGLGSTLVDPANANAVFTAWKDIMGAQVNVKGTPTSVLAVLQTAFNSTSNATVFSDVLQLNQAVAGLQASYNTLNSNLASSANTSLANIFNNFATGTAISAPSTAFLKTLESAFGSSGAYAGLQSALGSLDKLVNTNVFTSNNTQPVASSQTANNYPNTSTPGNQTTYPGTAIAHPTSVNSSWSTQSVNNNAAYNAAFDIALGRLLAGSLNYSSLTTSLEGMLSNSSAVGNQQALLNSITSTGIANAVSNIAYNYGTGDPNNLINSQAQTLNQLQAITYSESLLNAYVNAITGPQMSGNQLNQAAALSYLDQALSAPATQGGLIATTLASVQGNLNNAINTVPLNTSTMDNLLVQSGIYSAGSTNFLNGVVASGSSTLEGLLSDWNSVQSNFAASVNLGAGGSTASTAFDGLFGGRGSVSGMVANIATFLNAAETALANGTLSFAASVNTAVPYVPDGAPAGTTLEQARLAYVIAQTIATPANINTYFSAGQWATFAPTGSPQQIAEDALVQNASTAGSLAWYNTQLATSIGTATTGDILQLVNNVVNVMSNVGHIQDTIANNSNLTNFIQAANSANTQSFLHNLDIVATTESKDFASAAASNISTALSALQSKMSTIEGQLKTWDSVKPGMTPGAPTLNLPLASMLNNASSTTSGQNLGYASASVNTMQQSLAGVWGTLNNASSLTTSNLNAAYSQVSTLGASMAKLYESNSTFFTDANLNSTAASGLQGGVVIGMGDGTTSAYFTNLTNLYTITNLIGSVVNGANNATSTNYATVFNPTDGASLVSNIATQTASLTTNLSSSADNEQLAQVLLNASSYSGSFNASPSSYAPLAQALNNAGIGATTYTNSNAQTIWTAWQNLVGANGKSGYLGTLNGALKTSQSLSTASGVAQLITDAANLQSANTALTAKVTSASGGTLTINNLNGVQFANAVNAANNLGALLQNLSTTSTAYLSDPTNASVVNAVTNVMALINALDSYNHNLGLLTSLTGSTNANTIAQDVVGYIQGNASLDNLTKSGLQSELEELQNLSNRLTYLQGLQQRVQDAMQNNPYALVMQKNAVLTSASYQGAAANLFSVLNSDGSGLLNKSVAAQYATYSSSDYSLNGNGTNLSGLSSAINTDATNIDNWNKTINNLIGSSSLLNSAAQSNPVAVANASAYLNTVSSSIYNVVGYLNGTASANQTAVASVSGDYSAVNSILTSPTAAIAKTDFQGSLSALNPTTLWDITSGNTTVLQGMQAVQWLQGAIKGGLANSVASNTATSGPYVGGYAAMTGLLSTASTGIDALVNGVMTNAGVTGYSSGITGSGTVDGSSQTAVSVISRLVSALETNNFGTYINGSSPTTFPSAHNAALLENLKTALTPIVGPVQAATLATSDTSIQPLLTAINALIKPDSSFNTLNSELNGGVVVGTTSASSIASSISAALNSALTFSNQTTAAAAALTAGLLGSTGANGTLTSAQINEMVGVVDSLNAIFNPTNITDPSASSGVGTLNADQALVQFVKDGSNTLLTGTVPTGGTAPTTLAEAMAVALGVSGGTTINASTFSTYTPQQLAAAATTVLSNAAALNATEQNNLINFALKQVVADMGKYDSALGSLTPLLTSAAGSATGLGNLLSQVAANATGVKNIANMLNPSNDQSNQGTAIKEKNGMLSSANVAQIQNLINAMTAETGRVTTLDGLIDKTGYLGQLLNQVSSNSAAETAALSKLGTQSVYTATQIQDAIANYKSAVNGGSANGDKGLIQAQVALILANPQNSAAALLSNLANSNSTTSLANTLSVLNQQVTGALNTQIGDVVGALQTMFGDLATKTSINPATVNTEINNLISTLDQLQGQVLNALAGATTTITPSQPQALFAKGGASVEGVQASYKPEALQLDVSTTSATPTTLKSILSKVNDSIAQLTALKQRLLQRSPQYAAYLNRTYAASHAPMQTMNSNGNMYGIDVQFGYKQFFGKKKRWGLRYYANFSYQHGTFMVSDASDLDNFTYGAGVDALYNFYESKDSKYTTGLFAGLMLEGSSWGVKGQSYYTNLMNYYNAHGGHAVMNTSYFQIPLNLGFRTNVNKHNGFEIGLRIPLAVNYYFKGELDGSKLDIAYKRNVSVFFNYVYNF</sequence>
<organism evidence="2 3">
    <name type="scientific">Helicobacter gastrocanis</name>
    <dbReference type="NCBI Taxonomy" id="2849641"/>
    <lineage>
        <taxon>Bacteria</taxon>
        <taxon>Pseudomonadati</taxon>
        <taxon>Campylobacterota</taxon>
        <taxon>Epsilonproteobacteria</taxon>
        <taxon>Campylobacterales</taxon>
        <taxon>Helicobacteraceae</taxon>
        <taxon>Helicobacter</taxon>
    </lineage>
</organism>
<reference evidence="2 3" key="1">
    <citation type="submission" date="2021-07" db="EMBL/GenBank/DDBJ databases">
        <title>Novel Helicobacter sp. Isolated from a dog.</title>
        <authorList>
            <person name="Rimbara E."/>
            <person name="Suzuki M."/>
        </authorList>
    </citation>
    <scope>NUCLEOTIDE SEQUENCE [LARGE SCALE GENOMIC DNA]</scope>
    <source>
        <strain evidence="3">NHP19-003</strain>
    </source>
</reference>
<proteinExistence type="predicted"/>
<dbReference type="Pfam" id="PF01856">
    <property type="entry name" value="HP_OMP"/>
    <property type="match status" value="1"/>
</dbReference>
<evidence type="ECO:0000313" key="2">
    <source>
        <dbReference type="EMBL" id="BCZ17929.1"/>
    </source>
</evidence>
<evidence type="ECO:0008006" key="4">
    <source>
        <dbReference type="Google" id="ProtNLM"/>
    </source>
</evidence>
<dbReference type="PRINTS" id="PR01776">
    <property type="entry name" value="HPOMPFAMILY"/>
</dbReference>
<dbReference type="EMBL" id="AP024814">
    <property type="protein sequence ID" value="BCZ17929.1"/>
    <property type="molecule type" value="Genomic_DNA"/>
</dbReference>
<gene>
    <name evidence="2" type="ORF">NHP190003_12110</name>
</gene>
<accession>A0ABM7SD63</accession>
<name>A0ABM7SD63_9HELI</name>
<evidence type="ECO:0000256" key="1">
    <source>
        <dbReference type="SAM" id="MobiDB-lite"/>
    </source>
</evidence>
<dbReference type="RefSeq" id="WP_221281232.1">
    <property type="nucleotide sequence ID" value="NZ_AP024814.1"/>
</dbReference>
<dbReference type="Proteomes" id="UP000826775">
    <property type="component" value="Chromosome"/>
</dbReference>
<dbReference type="InterPro" id="IPR002718">
    <property type="entry name" value="OMP_Helicobacter"/>
</dbReference>
<protein>
    <recommendedName>
        <fullName evidence="4">Autotransporter domain-containing protein</fullName>
    </recommendedName>
</protein>